<dbReference type="AlphaFoldDB" id="A0AA41UG83"/>
<name>A0AA41UG83_9MICO</name>
<dbReference type="RefSeq" id="WP_243012551.1">
    <property type="nucleotide sequence ID" value="NZ_JALGAR010000003.1"/>
</dbReference>
<sequence length="100" mass="11664">MPTDDEIRIKLKSDEIMERLATVEHERWAHWQRYVHGQGERQSDGSLLIPAELVARWEQQIATGYADLSIEEQKSDQEQVRRYLPTVLDALTGPPKELEH</sequence>
<gene>
    <name evidence="1" type="ORF">MQH31_14035</name>
</gene>
<keyword evidence="2" id="KW-1185">Reference proteome</keyword>
<accession>A0AA41UG83</accession>
<evidence type="ECO:0000313" key="1">
    <source>
        <dbReference type="EMBL" id="MCI4658927.1"/>
    </source>
</evidence>
<comment type="caution">
    <text evidence="1">The sequence shown here is derived from an EMBL/GenBank/DDBJ whole genome shotgun (WGS) entry which is preliminary data.</text>
</comment>
<protein>
    <submittedName>
        <fullName evidence="1">Uncharacterized protein</fullName>
    </submittedName>
</protein>
<evidence type="ECO:0000313" key="2">
    <source>
        <dbReference type="Proteomes" id="UP001165341"/>
    </source>
</evidence>
<organism evidence="1 2">
    <name type="scientific">Cryobacterium zhongshanensis</name>
    <dbReference type="NCBI Taxonomy" id="2928153"/>
    <lineage>
        <taxon>Bacteria</taxon>
        <taxon>Bacillati</taxon>
        <taxon>Actinomycetota</taxon>
        <taxon>Actinomycetes</taxon>
        <taxon>Micrococcales</taxon>
        <taxon>Microbacteriaceae</taxon>
        <taxon>Cryobacterium</taxon>
    </lineage>
</organism>
<dbReference type="Proteomes" id="UP001165341">
    <property type="component" value="Unassembled WGS sequence"/>
</dbReference>
<dbReference type="EMBL" id="JALGAR010000003">
    <property type="protein sequence ID" value="MCI4658927.1"/>
    <property type="molecule type" value="Genomic_DNA"/>
</dbReference>
<proteinExistence type="predicted"/>
<reference evidence="1" key="1">
    <citation type="submission" date="2022-03" db="EMBL/GenBank/DDBJ databases">
        <title>Cryobacterium sp. nov. strain ZS14-85, isolated from Antarctic soil.</title>
        <authorList>
            <person name="Li J."/>
            <person name="Niu G."/>
        </authorList>
    </citation>
    <scope>NUCLEOTIDE SEQUENCE</scope>
    <source>
        <strain evidence="1">ZS14-85</strain>
    </source>
</reference>